<sequence>MFLKSSKINELRLWGLLLTLGGMGIMIIGTGGLLLWGNLGKYIISIPFMIIGTISLLGSMAVYFWAGTLSTSSVTIQCPECDKPTRHIGKTDRCMHCKTILTFDKDQVTGSNDVKEEN</sequence>
<keyword evidence="1" id="KW-1003">Cell membrane</keyword>
<evidence type="ECO:0000256" key="1">
    <source>
        <dbReference type="ARBA" id="ARBA00022475"/>
    </source>
</evidence>
<evidence type="ECO:0000256" key="5">
    <source>
        <dbReference type="SAM" id="Phobius"/>
    </source>
</evidence>
<dbReference type="InterPro" id="IPR020912">
    <property type="entry name" value="UPF0295"/>
</dbReference>
<dbReference type="EMBL" id="JAVAMP010000022">
    <property type="protein sequence ID" value="MDP5276981.1"/>
    <property type="molecule type" value="Genomic_DNA"/>
</dbReference>
<organism evidence="6 7">
    <name type="scientific">Chengkuizengella axinellae</name>
    <dbReference type="NCBI Taxonomy" id="3064388"/>
    <lineage>
        <taxon>Bacteria</taxon>
        <taxon>Bacillati</taxon>
        <taxon>Bacillota</taxon>
        <taxon>Bacilli</taxon>
        <taxon>Bacillales</taxon>
        <taxon>Paenibacillaceae</taxon>
        <taxon>Chengkuizengella</taxon>
    </lineage>
</organism>
<feature type="transmembrane region" description="Helical" evidence="5">
    <location>
        <begin position="12"/>
        <end position="36"/>
    </location>
</feature>
<dbReference type="Pfam" id="PF11023">
    <property type="entry name" value="DUF2614"/>
    <property type="match status" value="1"/>
</dbReference>
<evidence type="ECO:0000256" key="2">
    <source>
        <dbReference type="ARBA" id="ARBA00022692"/>
    </source>
</evidence>
<evidence type="ECO:0000313" key="7">
    <source>
        <dbReference type="Proteomes" id="UP001231941"/>
    </source>
</evidence>
<protein>
    <submittedName>
        <fullName evidence="6">DUF2614 family zinc ribbon-containing protein</fullName>
    </submittedName>
</protein>
<keyword evidence="3 5" id="KW-1133">Transmembrane helix</keyword>
<accession>A0ABT9J5T6</accession>
<comment type="caution">
    <text evidence="6">The sequence shown here is derived from an EMBL/GenBank/DDBJ whole genome shotgun (WGS) entry which is preliminary data.</text>
</comment>
<keyword evidence="2 5" id="KW-0812">Transmembrane</keyword>
<evidence type="ECO:0000313" key="6">
    <source>
        <dbReference type="EMBL" id="MDP5276981.1"/>
    </source>
</evidence>
<dbReference type="Proteomes" id="UP001231941">
    <property type="component" value="Unassembled WGS sequence"/>
</dbReference>
<gene>
    <name evidence="6" type="ORF">Q5Y73_23060</name>
</gene>
<keyword evidence="4 5" id="KW-0472">Membrane</keyword>
<proteinExistence type="predicted"/>
<keyword evidence="7" id="KW-1185">Reference proteome</keyword>
<evidence type="ECO:0000256" key="3">
    <source>
        <dbReference type="ARBA" id="ARBA00022989"/>
    </source>
</evidence>
<feature type="transmembrane region" description="Helical" evidence="5">
    <location>
        <begin position="42"/>
        <end position="66"/>
    </location>
</feature>
<dbReference type="NCBIfam" id="NF002796">
    <property type="entry name" value="PRK02935.1"/>
    <property type="match status" value="1"/>
</dbReference>
<name>A0ABT9J5T6_9BACL</name>
<reference evidence="6 7" key="1">
    <citation type="submission" date="2023-08" db="EMBL/GenBank/DDBJ databases">
        <authorList>
            <person name="Park J.-S."/>
        </authorList>
    </citation>
    <scope>NUCLEOTIDE SEQUENCE [LARGE SCALE GENOMIC DNA]</scope>
    <source>
        <strain evidence="6 7">2205SS18-9</strain>
    </source>
</reference>
<evidence type="ECO:0000256" key="4">
    <source>
        <dbReference type="ARBA" id="ARBA00023136"/>
    </source>
</evidence>
<dbReference type="RefSeq" id="WP_305994283.1">
    <property type="nucleotide sequence ID" value="NZ_JAVAMP010000022.1"/>
</dbReference>